<comment type="similarity">
    <text evidence="1">Belongs to the bacterial sugar transferase family.</text>
</comment>
<evidence type="ECO:0000313" key="5">
    <source>
        <dbReference type="Proteomes" id="UP001239085"/>
    </source>
</evidence>
<evidence type="ECO:0000313" key="4">
    <source>
        <dbReference type="EMBL" id="MDQ0644574.1"/>
    </source>
</evidence>
<dbReference type="PANTHER" id="PTHR30576:SF0">
    <property type="entry name" value="UNDECAPRENYL-PHOSPHATE N-ACETYLGALACTOSAMINYL 1-PHOSPHATE TRANSFERASE-RELATED"/>
    <property type="match status" value="1"/>
</dbReference>
<dbReference type="EMBL" id="JAUSXK010000001">
    <property type="protein sequence ID" value="MDQ0644574.1"/>
    <property type="molecule type" value="Genomic_DNA"/>
</dbReference>
<evidence type="ECO:0000256" key="2">
    <source>
        <dbReference type="SAM" id="Phobius"/>
    </source>
</evidence>
<dbReference type="InterPro" id="IPR003362">
    <property type="entry name" value="Bact_transf"/>
</dbReference>
<dbReference type="Pfam" id="PF02397">
    <property type="entry name" value="Bac_transf"/>
    <property type="match status" value="1"/>
</dbReference>
<keyword evidence="2" id="KW-0812">Transmembrane</keyword>
<dbReference type="RefSeq" id="WP_307362438.1">
    <property type="nucleotide sequence ID" value="NZ_JAUSXK010000001.1"/>
</dbReference>
<dbReference type="Proteomes" id="UP001239085">
    <property type="component" value="Unassembled WGS sequence"/>
</dbReference>
<keyword evidence="2" id="KW-1133">Transmembrane helix</keyword>
<keyword evidence="2" id="KW-0472">Membrane</keyword>
<organism evidence="4 5">
    <name type="scientific">Microbacterium murale</name>
    <dbReference type="NCBI Taxonomy" id="1081040"/>
    <lineage>
        <taxon>Bacteria</taxon>
        <taxon>Bacillati</taxon>
        <taxon>Actinomycetota</taxon>
        <taxon>Actinomycetes</taxon>
        <taxon>Micrococcales</taxon>
        <taxon>Microbacteriaceae</taxon>
        <taxon>Microbacterium</taxon>
    </lineage>
</organism>
<accession>A0ABU0PD70</accession>
<reference evidence="4 5" key="1">
    <citation type="submission" date="2023-07" db="EMBL/GenBank/DDBJ databases">
        <title>Comparative genomics of wheat-associated soil bacteria to identify genetic determinants of phenazine resistance.</title>
        <authorList>
            <person name="Mouncey N."/>
        </authorList>
    </citation>
    <scope>NUCLEOTIDE SEQUENCE [LARGE SCALE GENOMIC DNA]</scope>
    <source>
        <strain evidence="4 5">W2I7</strain>
    </source>
</reference>
<evidence type="ECO:0000259" key="3">
    <source>
        <dbReference type="Pfam" id="PF02397"/>
    </source>
</evidence>
<proteinExistence type="inferred from homology"/>
<feature type="domain" description="Bacterial sugar transferase" evidence="3">
    <location>
        <begin position="19"/>
        <end position="196"/>
    </location>
</feature>
<feature type="transmembrane region" description="Helical" evidence="2">
    <location>
        <begin position="21"/>
        <end position="45"/>
    </location>
</feature>
<name>A0ABU0PD70_9MICO</name>
<keyword evidence="5" id="KW-1185">Reference proteome</keyword>
<dbReference type="PANTHER" id="PTHR30576">
    <property type="entry name" value="COLANIC BIOSYNTHESIS UDP-GLUCOSE LIPID CARRIER TRANSFERASE"/>
    <property type="match status" value="1"/>
</dbReference>
<gene>
    <name evidence="4" type="ORF">QFZ46_002734</name>
</gene>
<protein>
    <submittedName>
        <fullName evidence="4">Lipopolysaccharide/colanic/teichoic acid biosynthesis glycosyltransferase</fullName>
    </submittedName>
</protein>
<comment type="caution">
    <text evidence="4">The sequence shown here is derived from an EMBL/GenBank/DDBJ whole genome shotgun (WGS) entry which is preliminary data.</text>
</comment>
<sequence length="227" mass="25494">MSTSSTRTAETGFYARFGKRLLDLFGSAIAIILLSPVILVSAVLVKTTSRGPAFFFQDRPGLHGRTFRIIKFRSMLTFEDSYDAEGNELTNDERVTRVGAILRRTSIDELPQLFNVFFGHMSLVGPRPALQYQVERYDADQRKRMDVRPGMTGLAQVKGRNSLTWDQKIAMDLAYVRNVSLGLDVKIMAKTLNVVVSGAGIRFEKHDELSAHNGDLRRHIGEKKDDA</sequence>
<evidence type="ECO:0000256" key="1">
    <source>
        <dbReference type="ARBA" id="ARBA00006464"/>
    </source>
</evidence>